<feature type="region of interest" description="Disordered" evidence="2">
    <location>
        <begin position="61"/>
        <end position="98"/>
    </location>
</feature>
<organism evidence="4 5">
    <name type="scientific">Cucurbita maxima</name>
    <name type="common">Pumpkin</name>
    <name type="synonym">Winter squash</name>
    <dbReference type="NCBI Taxonomy" id="3661"/>
    <lineage>
        <taxon>Eukaryota</taxon>
        <taxon>Viridiplantae</taxon>
        <taxon>Streptophyta</taxon>
        <taxon>Embryophyta</taxon>
        <taxon>Tracheophyta</taxon>
        <taxon>Spermatophyta</taxon>
        <taxon>Magnoliopsida</taxon>
        <taxon>eudicotyledons</taxon>
        <taxon>Gunneridae</taxon>
        <taxon>Pentapetalae</taxon>
        <taxon>rosids</taxon>
        <taxon>fabids</taxon>
        <taxon>Cucurbitales</taxon>
        <taxon>Cucurbitaceae</taxon>
        <taxon>Cucurbiteae</taxon>
        <taxon>Cucurbita</taxon>
    </lineage>
</organism>
<dbReference type="Proteomes" id="UP000504608">
    <property type="component" value="Unplaced"/>
</dbReference>
<dbReference type="RefSeq" id="XP_023000656.1">
    <property type="nucleotide sequence ID" value="XM_023144888.1"/>
</dbReference>
<feature type="region of interest" description="Disordered" evidence="2">
    <location>
        <begin position="137"/>
        <end position="202"/>
    </location>
</feature>
<dbReference type="Pfam" id="PF03763">
    <property type="entry name" value="Remorin_C"/>
    <property type="match status" value="1"/>
</dbReference>
<sequence length="316" mass="37126">MKKKMPCFGMELSAQKAFPRFATFLRKDTIHINFRNSFRNLRGIDISFRFQHMETLTHQRRLSFSDSGRHNKDASIKPRDGIPQQKTRSSKEGTDKKESKKLRWYFANEMNEDYDSRDLEFATAAASAAFAIRSQEETDLQYQKKKRGSLETPLTKVKTRKDGITRRPSNKETTNPGQSSIKKPTGHEKDSITGMPLSPPRRSLVETRADVWERHNMEKIRKRYEKIKLSIHAWENKKKMHAKLHKEKKMAELENKKALFLQNYQDNIVRIDQITGGARTQLEQKRRREEKKARETANRIRSTGRLPVTCFCIQYH</sequence>
<evidence type="ECO:0000313" key="5">
    <source>
        <dbReference type="RefSeq" id="XP_023000656.1"/>
    </source>
</evidence>
<dbReference type="AlphaFoldDB" id="A0A6J1KGF5"/>
<dbReference type="PANTHER" id="PTHR31471">
    <property type="entry name" value="OS02G0116800 PROTEIN"/>
    <property type="match status" value="1"/>
</dbReference>
<feature type="compositionally biased region" description="Polar residues" evidence="2">
    <location>
        <begin position="171"/>
        <end position="182"/>
    </location>
</feature>
<dbReference type="GeneID" id="111495024"/>
<name>A0A6J1KGF5_CUCMA</name>
<accession>A0A6J1KGF5</accession>
<feature type="domain" description="Remorin C-terminal" evidence="3">
    <location>
        <begin position="205"/>
        <end position="308"/>
    </location>
</feature>
<dbReference type="OrthoDB" id="775261at2759"/>
<feature type="region of interest" description="Disordered" evidence="2">
    <location>
        <begin position="280"/>
        <end position="299"/>
    </location>
</feature>
<gene>
    <name evidence="5" type="primary">LOC111495024</name>
</gene>
<dbReference type="PANTHER" id="PTHR31471:SF5">
    <property type="entry name" value="GB|AAD39278.1"/>
    <property type="match status" value="1"/>
</dbReference>
<keyword evidence="4" id="KW-1185">Reference proteome</keyword>
<dbReference type="KEGG" id="cmax:111495024"/>
<proteinExistence type="inferred from homology"/>
<reference evidence="5" key="1">
    <citation type="submission" date="2025-08" db="UniProtKB">
        <authorList>
            <consortium name="RefSeq"/>
        </authorList>
    </citation>
    <scope>IDENTIFICATION</scope>
    <source>
        <tissue evidence="5">Young leaves</tissue>
    </source>
</reference>
<protein>
    <submittedName>
        <fullName evidence="5">Uncharacterized protein LOC111495024</fullName>
    </submittedName>
</protein>
<evidence type="ECO:0000256" key="1">
    <source>
        <dbReference type="ARBA" id="ARBA00005711"/>
    </source>
</evidence>
<feature type="compositionally biased region" description="Basic and acidic residues" evidence="2">
    <location>
        <begin position="89"/>
        <end position="98"/>
    </location>
</feature>
<comment type="similarity">
    <text evidence="1">Belongs to the remorin family.</text>
</comment>
<evidence type="ECO:0000256" key="2">
    <source>
        <dbReference type="SAM" id="MobiDB-lite"/>
    </source>
</evidence>
<dbReference type="InterPro" id="IPR005516">
    <property type="entry name" value="Remorin_C"/>
</dbReference>
<feature type="compositionally biased region" description="Basic and acidic residues" evidence="2">
    <location>
        <begin position="282"/>
        <end position="298"/>
    </location>
</feature>
<feature type="compositionally biased region" description="Basic and acidic residues" evidence="2">
    <location>
        <begin position="67"/>
        <end position="80"/>
    </location>
</feature>
<evidence type="ECO:0000259" key="3">
    <source>
        <dbReference type="Pfam" id="PF03763"/>
    </source>
</evidence>
<evidence type="ECO:0000313" key="4">
    <source>
        <dbReference type="Proteomes" id="UP000504608"/>
    </source>
</evidence>